<proteinExistence type="predicted"/>
<keyword evidence="11" id="KW-1185">Reference proteome</keyword>
<comment type="subcellular location">
    <subcellularLocation>
        <location evidence="1">Cell membrane</location>
        <topology evidence="1">Multi-pass membrane protein</topology>
    </subcellularLocation>
</comment>
<protein>
    <recommendedName>
        <fullName evidence="12">Ionotropic receptor</fullName>
    </recommendedName>
</protein>
<keyword evidence="9" id="KW-0732">Signal</keyword>
<dbReference type="Proteomes" id="UP001107558">
    <property type="component" value="Chromosome 4"/>
</dbReference>
<evidence type="ECO:0000256" key="4">
    <source>
        <dbReference type="ARBA" id="ARBA00022989"/>
    </source>
</evidence>
<evidence type="ECO:0000256" key="9">
    <source>
        <dbReference type="SAM" id="SignalP"/>
    </source>
</evidence>
<keyword evidence="7" id="KW-0325">Glycoprotein</keyword>
<evidence type="ECO:0008006" key="12">
    <source>
        <dbReference type="Google" id="ProtNLM"/>
    </source>
</evidence>
<evidence type="ECO:0000256" key="6">
    <source>
        <dbReference type="ARBA" id="ARBA00023170"/>
    </source>
</evidence>
<gene>
    <name evidence="10" type="ORF">PVAND_015178</name>
</gene>
<feature type="transmembrane region" description="Helical" evidence="8">
    <location>
        <begin position="328"/>
        <end position="348"/>
    </location>
</feature>
<dbReference type="GO" id="GO:0005886">
    <property type="term" value="C:plasma membrane"/>
    <property type="evidence" value="ECO:0007669"/>
    <property type="project" value="UniProtKB-SubCell"/>
</dbReference>
<keyword evidence="2" id="KW-1003">Cell membrane</keyword>
<reference evidence="10" key="1">
    <citation type="submission" date="2021-03" db="EMBL/GenBank/DDBJ databases">
        <title>Chromosome level genome of the anhydrobiotic midge Polypedilum vanderplanki.</title>
        <authorList>
            <person name="Yoshida Y."/>
            <person name="Kikawada T."/>
            <person name="Gusev O."/>
        </authorList>
    </citation>
    <scope>NUCLEOTIDE SEQUENCE</scope>
    <source>
        <strain evidence="10">NIAS01</strain>
        <tissue evidence="10">Whole body or cell culture</tissue>
    </source>
</reference>
<evidence type="ECO:0000256" key="5">
    <source>
        <dbReference type="ARBA" id="ARBA00023136"/>
    </source>
</evidence>
<dbReference type="PANTHER" id="PTHR42643:SF30">
    <property type="entry name" value="IONOTROPIC RECEPTOR 40A-RELATED"/>
    <property type="match status" value="1"/>
</dbReference>
<keyword evidence="3 8" id="KW-0812">Transmembrane</keyword>
<feature type="chain" id="PRO_5039913921" description="Ionotropic receptor" evidence="9">
    <location>
        <begin position="17"/>
        <end position="781"/>
    </location>
</feature>
<sequence length="781" mass="91121">MNLVVFFISIIVTINAFSNIDKKNTTIFLKTKLEYDFIKEEAISQALADIIDLYFIKEQIYFNITILTAIEGNYSNTIGKTLQKIKGISPTKVNTIKLKEPLKKNIIYTNSSTVFFVEPSVDENVRLINFIKTFTADPKKLKFLIYKKTCKIYGLTPISTNRHVQLDALSLYSYFLCHRSKSFLKFVTYEYFGEEHCYKMKRNLLNTFSLKTMTWLKEFKGHRKFRNYHKCEIKIRETNVYRENVKDGKQEFAYEKFWQQVAKTANFTLTLTKDSDRNAILRVKDGHLTLSERNISVTSVFSSLNIGLMVTRGEAYNDYEKLLLPFDLTTWILLLITFGFGFFVIFIINQMSIKIQEKVYGRNIKTPSLNIISTFFGIAQLKLPKTNFARFILVMFIMFCLIIRTAYQGVIFDFMNSDMRKPHATTIEEVFEKNYKVLSSTSHVGIIFHQSISDFNQEWIEKIDQFAINNNTDRKTIADICKYILKDEPNTAIVTHELLDLFLSLQCNVKPIRVKNTIFTIPQGFGMPHNHYLYFVTEDLIKPMFESGILNHMYSYWIWSQSSKTFQDIDWPKVLSLSDLSYGFNIWLITCGFAIIVFFMEIITWKIENKNKGTNDIEMKGTKEVIFNSSDDIVTNKDKIEYETSFNDSSDVIVDEVLETTFIESSINQELIKNNQNENLEIKETMIRIAVEDSETSTVNIELVEITKKSNACDKSEIETNFDEKPTIQNKDDKDVLNVDVNKGILFIKTVIQKQQKEKEKEQEIEIIDLESNYFENLNKE</sequence>
<dbReference type="AlphaFoldDB" id="A0A9J6BBZ9"/>
<dbReference type="InterPro" id="IPR052192">
    <property type="entry name" value="Insect_Ionotropic_Sensory_Rcpt"/>
</dbReference>
<feature type="transmembrane region" description="Helical" evidence="8">
    <location>
        <begin position="582"/>
        <end position="603"/>
    </location>
</feature>
<evidence type="ECO:0000256" key="8">
    <source>
        <dbReference type="SAM" id="Phobius"/>
    </source>
</evidence>
<evidence type="ECO:0000313" key="11">
    <source>
        <dbReference type="Proteomes" id="UP001107558"/>
    </source>
</evidence>
<feature type="signal peptide" evidence="9">
    <location>
        <begin position="1"/>
        <end position="16"/>
    </location>
</feature>
<dbReference type="Gene3D" id="1.10.287.70">
    <property type="match status" value="1"/>
</dbReference>
<keyword evidence="5 8" id="KW-0472">Membrane</keyword>
<keyword evidence="6" id="KW-0675">Receptor</keyword>
<evidence type="ECO:0000313" key="10">
    <source>
        <dbReference type="EMBL" id="KAG5667183.1"/>
    </source>
</evidence>
<evidence type="ECO:0000256" key="3">
    <source>
        <dbReference type="ARBA" id="ARBA00022692"/>
    </source>
</evidence>
<name>A0A9J6BBZ9_POLVA</name>
<organism evidence="10 11">
    <name type="scientific">Polypedilum vanderplanki</name>
    <name type="common">Sleeping chironomid midge</name>
    <dbReference type="NCBI Taxonomy" id="319348"/>
    <lineage>
        <taxon>Eukaryota</taxon>
        <taxon>Metazoa</taxon>
        <taxon>Ecdysozoa</taxon>
        <taxon>Arthropoda</taxon>
        <taxon>Hexapoda</taxon>
        <taxon>Insecta</taxon>
        <taxon>Pterygota</taxon>
        <taxon>Neoptera</taxon>
        <taxon>Endopterygota</taxon>
        <taxon>Diptera</taxon>
        <taxon>Nematocera</taxon>
        <taxon>Chironomoidea</taxon>
        <taxon>Chironomidae</taxon>
        <taxon>Chironominae</taxon>
        <taxon>Polypedilum</taxon>
        <taxon>Polypedilum</taxon>
    </lineage>
</organism>
<feature type="transmembrane region" description="Helical" evidence="8">
    <location>
        <begin position="388"/>
        <end position="407"/>
    </location>
</feature>
<accession>A0A9J6BBZ9</accession>
<evidence type="ECO:0000256" key="2">
    <source>
        <dbReference type="ARBA" id="ARBA00022475"/>
    </source>
</evidence>
<comment type="caution">
    <text evidence="10">The sequence shown here is derived from an EMBL/GenBank/DDBJ whole genome shotgun (WGS) entry which is preliminary data.</text>
</comment>
<evidence type="ECO:0000256" key="1">
    <source>
        <dbReference type="ARBA" id="ARBA00004651"/>
    </source>
</evidence>
<keyword evidence="4 8" id="KW-1133">Transmembrane helix</keyword>
<evidence type="ECO:0000256" key="7">
    <source>
        <dbReference type="ARBA" id="ARBA00023180"/>
    </source>
</evidence>
<dbReference type="PANTHER" id="PTHR42643">
    <property type="entry name" value="IONOTROPIC RECEPTOR 20A-RELATED"/>
    <property type="match status" value="1"/>
</dbReference>
<dbReference type="EMBL" id="JADBJN010000004">
    <property type="protein sequence ID" value="KAG5667183.1"/>
    <property type="molecule type" value="Genomic_DNA"/>
</dbReference>
<dbReference type="OrthoDB" id="6614738at2759"/>